<geneLocation type="plasmid" evidence="1 2">
    <name>megaplasmid</name>
</geneLocation>
<evidence type="ECO:0000313" key="2">
    <source>
        <dbReference type="Proteomes" id="UP000002429"/>
    </source>
</evidence>
<accession>Q1LGT4</accession>
<organism evidence="1 2">
    <name type="scientific">Cupriavidus metallidurans (strain ATCC 43123 / DSM 2839 / NBRC 102507 / CH34)</name>
    <name type="common">Ralstonia metallidurans</name>
    <dbReference type="NCBI Taxonomy" id="266264"/>
    <lineage>
        <taxon>Bacteria</taxon>
        <taxon>Pseudomonadati</taxon>
        <taxon>Pseudomonadota</taxon>
        <taxon>Betaproteobacteria</taxon>
        <taxon>Burkholderiales</taxon>
        <taxon>Burkholderiaceae</taxon>
        <taxon>Cupriavidus</taxon>
    </lineage>
</organism>
<evidence type="ECO:0000313" key="1">
    <source>
        <dbReference type="EMBL" id="ABF10642.1"/>
    </source>
</evidence>
<reference evidence="2" key="1">
    <citation type="journal article" date="2010" name="PLoS ONE">
        <title>The complete genome sequence of Cupriavidus metallidurans strain CH34, a master survivalist in harsh and anthropogenic environments.</title>
        <authorList>
            <person name="Janssen P.J."/>
            <person name="Van Houdt R."/>
            <person name="Moors H."/>
            <person name="Monsieurs P."/>
            <person name="Morin N."/>
            <person name="Michaux A."/>
            <person name="Benotmane M.A."/>
            <person name="Leys N."/>
            <person name="Vallaeys T."/>
            <person name="Lapidus A."/>
            <person name="Monchy S."/>
            <person name="Medigue C."/>
            <person name="Taghavi S."/>
            <person name="McCorkle S."/>
            <person name="Dunn J."/>
            <person name="van der Lelie D."/>
            <person name="Mergeay M."/>
        </authorList>
    </citation>
    <scope>NUCLEOTIDE SEQUENCE [LARGE SCALE GENOMIC DNA]</scope>
    <source>
        <strain evidence="2">ATCC 43123 / DSM 2839 / NBRC 102507 / CH34</strain>
    </source>
</reference>
<keyword evidence="2" id="KW-1185">Reference proteome</keyword>
<proteinExistence type="predicted"/>
<gene>
    <name evidence="1" type="ordered locus">Rmet_3772</name>
</gene>
<protein>
    <submittedName>
        <fullName evidence="1">Uncharacterized protein</fullName>
    </submittedName>
</protein>
<dbReference type="EMBL" id="CP000353">
    <property type="protein sequence ID" value="ABF10642.1"/>
    <property type="molecule type" value="Genomic_DNA"/>
</dbReference>
<keyword evidence="1" id="KW-0614">Plasmid</keyword>
<dbReference type="AlphaFoldDB" id="Q1LGT4"/>
<dbReference type="HOGENOM" id="CLU_2397467_0_0_4"/>
<dbReference type="Proteomes" id="UP000002429">
    <property type="component" value="Plasmid megaplasmid"/>
</dbReference>
<name>Q1LGT4_CUPMC</name>
<dbReference type="KEGG" id="rme:Rmet_3772"/>
<sequence length="93" mass="10430">MQLREMAELRIKNEAITDAVTSLLMLGKKQDTVVKKLRELAMKKSDADASWLVKQYLAWESEAPAASDAQSLEMRAAQEMEQDQRTLMGSTAV</sequence>